<dbReference type="GO" id="GO:0003918">
    <property type="term" value="F:DNA topoisomerase type II (double strand cut, ATP-hydrolyzing) activity"/>
    <property type="evidence" value="ECO:0007669"/>
    <property type="project" value="InterPro"/>
</dbReference>
<dbReference type="AlphaFoldDB" id="A0A485KMG5"/>
<dbReference type="GO" id="GO:0003677">
    <property type="term" value="F:DNA binding"/>
    <property type="evidence" value="ECO:0007669"/>
    <property type="project" value="InterPro"/>
</dbReference>
<dbReference type="PROSITE" id="PS51184">
    <property type="entry name" value="JMJC"/>
    <property type="match status" value="1"/>
</dbReference>
<feature type="region of interest" description="Disordered" evidence="8">
    <location>
        <begin position="692"/>
        <end position="771"/>
    </location>
</feature>
<dbReference type="GO" id="GO:0046872">
    <property type="term" value="F:metal ion binding"/>
    <property type="evidence" value="ECO:0007669"/>
    <property type="project" value="UniProtKB-KW"/>
</dbReference>
<dbReference type="InterPro" id="IPR013757">
    <property type="entry name" value="Topo_IIA_A_a_sf"/>
</dbReference>
<reference evidence="11 12" key="1">
    <citation type="submission" date="2019-03" db="EMBL/GenBank/DDBJ databases">
        <authorList>
            <person name="Gaulin E."/>
            <person name="Dumas B."/>
        </authorList>
    </citation>
    <scope>NUCLEOTIDE SEQUENCE [LARGE SCALE GENOMIC DNA]</scope>
    <source>
        <strain evidence="11">CBS 568.67</strain>
    </source>
</reference>
<evidence type="ECO:0000313" key="10">
    <source>
        <dbReference type="EMBL" id="KAF0700260.1"/>
    </source>
</evidence>
<gene>
    <name evidence="11" type="primary">Aste57867_9215</name>
    <name evidence="10" type="ORF">As57867_009179</name>
    <name evidence="11" type="ORF">ASTE57867_9215</name>
</gene>
<keyword evidence="3" id="KW-0560">Oxidoreductase</keyword>
<evidence type="ECO:0000313" key="11">
    <source>
        <dbReference type="EMBL" id="VFT86098.1"/>
    </source>
</evidence>
<dbReference type="Gene3D" id="1.10.268.10">
    <property type="entry name" value="Topoisomerase, domain 3"/>
    <property type="match status" value="1"/>
</dbReference>
<proteinExistence type="predicted"/>
<evidence type="ECO:0000259" key="9">
    <source>
        <dbReference type="PROSITE" id="PS51184"/>
    </source>
</evidence>
<reference evidence="10" key="2">
    <citation type="submission" date="2019-06" db="EMBL/GenBank/DDBJ databases">
        <title>Genomics analysis of Aphanomyces spp. identifies a new class of oomycete effector associated with host adaptation.</title>
        <authorList>
            <person name="Gaulin E."/>
        </authorList>
    </citation>
    <scope>NUCLEOTIDE SEQUENCE</scope>
    <source>
        <strain evidence="10">CBS 578.67</strain>
    </source>
</reference>
<dbReference type="PANTHER" id="PTHR23123">
    <property type="entry name" value="PHD/F-BOX CONTAINING PROTEIN"/>
    <property type="match status" value="1"/>
</dbReference>
<keyword evidence="2" id="KW-0479">Metal-binding</keyword>
<dbReference type="EMBL" id="CAADRA010005152">
    <property type="protein sequence ID" value="VFT86098.1"/>
    <property type="molecule type" value="Genomic_DNA"/>
</dbReference>
<dbReference type="Proteomes" id="UP000332933">
    <property type="component" value="Unassembled WGS sequence"/>
</dbReference>
<dbReference type="GO" id="GO:0005524">
    <property type="term" value="F:ATP binding"/>
    <property type="evidence" value="ECO:0007669"/>
    <property type="project" value="InterPro"/>
</dbReference>
<feature type="domain" description="JmjC" evidence="9">
    <location>
        <begin position="193"/>
        <end position="353"/>
    </location>
</feature>
<dbReference type="InterPro" id="IPR011011">
    <property type="entry name" value="Znf_FYVE_PHD"/>
</dbReference>
<dbReference type="OrthoDB" id="5876800at2759"/>
<dbReference type="GO" id="GO:0005634">
    <property type="term" value="C:nucleus"/>
    <property type="evidence" value="ECO:0007669"/>
    <property type="project" value="UniProtKB-SubCell"/>
</dbReference>
<keyword evidence="6" id="KW-0804">Transcription</keyword>
<feature type="region of interest" description="Disordered" evidence="8">
    <location>
        <begin position="586"/>
        <end position="621"/>
    </location>
</feature>
<dbReference type="SUPFAM" id="SSF51197">
    <property type="entry name" value="Clavaminate synthase-like"/>
    <property type="match status" value="1"/>
</dbReference>
<evidence type="ECO:0000256" key="6">
    <source>
        <dbReference type="ARBA" id="ARBA00023163"/>
    </source>
</evidence>
<comment type="subcellular location">
    <subcellularLocation>
        <location evidence="1">Nucleus</location>
    </subcellularLocation>
</comment>
<feature type="region of interest" description="Disordered" evidence="8">
    <location>
        <begin position="472"/>
        <end position="548"/>
    </location>
</feature>
<evidence type="ECO:0000256" key="7">
    <source>
        <dbReference type="ARBA" id="ARBA00023242"/>
    </source>
</evidence>
<feature type="compositionally biased region" description="Basic residues" evidence="8">
    <location>
        <begin position="735"/>
        <end position="751"/>
    </location>
</feature>
<sequence length="980" mass="106899">MAPSLRSSCQVCAGPCDAMVFDLLCSFCGRYDHATCAGIHEDVALRMCQYACLQCTSLGKLSTYVETPTTDEVLAWCANIAATPMSTCPSHDKASLDFRRMLHKVFYASVAIRQLRPEDLTWATVQANGFRDPLFVTESIPGMLIPAITWTELPSLSGQVVAQTMDPCTMRMRRCDAADMHLSSVAGWNVEFPVAETLFERLLQPPPLVRDIDWFHQLNPTHSINPNTFVSLLGPGAFRDCRMSPRGTSTWFHVGDGSALRVFVMPPSAANVARFVQWHLAGDDVHRRVFLPDATDSCLCLDMQPNETLLLPPGWIYAMAVADTADAMALVATGLFYHGFSLPLQGHVLVVEALLAHHAPPRPLMDWPLVATPGEFAAPQRATGSLAHLFKYWLWPAMHMYLRRLKKQRAMSPWENLGLFQMLPLLRQMRPTMAVYDEEDDLPCGWFAGLTPEKIDAMVDALAPILAQKHTQEMTAPRPLPPKPVKATPTTNVSMAQEPASPPKPPPMDTVVKEDNQWEVPDAPVEPPFPTVESHPIAGGHGTGSPIASSNELETVAAAELKSPSRSSPRLSAKASSMPVLVSMAKPLPPSSIKGQVKTPRRAAAAAQTSTDDEAASSPHSFLTPMRSCSCATKRCSTCRNCEASHCRCEALSTDLSVDRLPLSGTKKTPRRPCLLCHSVYACTCESLARSSPKKKAAPPPAAAKSKRASFIDDGDTPPKSRKRPRSPPTYPVKKATKPHKVPSAARKHPLHAPVSTLPPPTAVPTSSQSTTVIDDDDEIDWFMTTPPQYQLPSKKPIKAVLASPTRDVVDLTTPPSSKTPPSRPPRHWRTAAAAAPPPPSLADDTFDMFEMSPAYKCTCAARLARCRRCQNCVDVHCTCTQTTTAASPALVAPLSTAARRQNQSRFVAAILGGRVKINDRDKADVAADLTRQGYETHEGEFDYLFEMPLSKLMRPKKSPLKNHVLLNATAGGTAPSFQE</sequence>
<keyword evidence="5" id="KW-0805">Transcription regulation</keyword>
<keyword evidence="7" id="KW-0539">Nucleus</keyword>
<evidence type="ECO:0000256" key="5">
    <source>
        <dbReference type="ARBA" id="ARBA00023015"/>
    </source>
</evidence>
<dbReference type="InterPro" id="IPR003347">
    <property type="entry name" value="JmjC_dom"/>
</dbReference>
<keyword evidence="4" id="KW-0408">Iron</keyword>
<keyword evidence="12" id="KW-1185">Reference proteome</keyword>
<dbReference type="GO" id="GO:0016491">
    <property type="term" value="F:oxidoreductase activity"/>
    <property type="evidence" value="ECO:0007669"/>
    <property type="project" value="UniProtKB-KW"/>
</dbReference>
<organism evidence="11 12">
    <name type="scientific">Aphanomyces stellatus</name>
    <dbReference type="NCBI Taxonomy" id="120398"/>
    <lineage>
        <taxon>Eukaryota</taxon>
        <taxon>Sar</taxon>
        <taxon>Stramenopiles</taxon>
        <taxon>Oomycota</taxon>
        <taxon>Saprolegniomycetes</taxon>
        <taxon>Saprolegniales</taxon>
        <taxon>Verrucalvaceae</taxon>
        <taxon>Aphanomyces</taxon>
    </lineage>
</organism>
<protein>
    <submittedName>
        <fullName evidence="11">Aste57867_9215 protein</fullName>
    </submittedName>
</protein>
<accession>A0A485KMG5</accession>
<dbReference type="InterPro" id="IPR050690">
    <property type="entry name" value="JHDM1_Histone_Demethylase"/>
</dbReference>
<evidence type="ECO:0000256" key="1">
    <source>
        <dbReference type="ARBA" id="ARBA00004123"/>
    </source>
</evidence>
<dbReference type="Gene3D" id="2.60.120.650">
    <property type="entry name" value="Cupin"/>
    <property type="match status" value="1"/>
</dbReference>
<evidence type="ECO:0000256" key="3">
    <source>
        <dbReference type="ARBA" id="ARBA00023002"/>
    </source>
</evidence>
<evidence type="ECO:0000256" key="2">
    <source>
        <dbReference type="ARBA" id="ARBA00022723"/>
    </source>
</evidence>
<evidence type="ECO:0000256" key="8">
    <source>
        <dbReference type="SAM" id="MobiDB-lite"/>
    </source>
</evidence>
<evidence type="ECO:0000313" key="12">
    <source>
        <dbReference type="Proteomes" id="UP000332933"/>
    </source>
</evidence>
<dbReference type="EMBL" id="VJMH01005131">
    <property type="protein sequence ID" value="KAF0700260.1"/>
    <property type="molecule type" value="Genomic_DNA"/>
</dbReference>
<evidence type="ECO:0000256" key="4">
    <source>
        <dbReference type="ARBA" id="ARBA00023004"/>
    </source>
</evidence>
<dbReference type="SUPFAM" id="SSF57903">
    <property type="entry name" value="FYVE/PHD zinc finger"/>
    <property type="match status" value="1"/>
</dbReference>
<name>A0A485KMG5_9STRA</name>
<feature type="region of interest" description="Disordered" evidence="8">
    <location>
        <begin position="809"/>
        <end position="840"/>
    </location>
</feature>